<dbReference type="GO" id="GO:0005795">
    <property type="term" value="C:Golgi stack"/>
    <property type="evidence" value="ECO:0007669"/>
    <property type="project" value="TreeGrafter"/>
</dbReference>
<evidence type="ECO:0000256" key="1">
    <source>
        <dbReference type="SAM" id="Phobius"/>
    </source>
</evidence>
<keyword evidence="1" id="KW-0472">Membrane</keyword>
<keyword evidence="4" id="KW-1185">Reference proteome</keyword>
<dbReference type="EnsemblMetazoa" id="CLYHEMT002293.1">
    <property type="protein sequence ID" value="CLYHEMP002293.1"/>
    <property type="gene ID" value="CLYHEMG002293"/>
</dbReference>
<dbReference type="GO" id="GO:0006487">
    <property type="term" value="P:protein N-linked glycosylation"/>
    <property type="evidence" value="ECO:0007669"/>
    <property type="project" value="TreeGrafter"/>
</dbReference>
<dbReference type="Pfam" id="PF04666">
    <property type="entry name" value="MGAT4_cons"/>
    <property type="match status" value="1"/>
</dbReference>
<dbReference type="GO" id="GO:0005793">
    <property type="term" value="C:endoplasmic reticulum-Golgi intermediate compartment"/>
    <property type="evidence" value="ECO:0007669"/>
    <property type="project" value="TreeGrafter"/>
</dbReference>
<dbReference type="GO" id="GO:0008375">
    <property type="term" value="F:acetylglucosaminyltransferase activity"/>
    <property type="evidence" value="ECO:0007669"/>
    <property type="project" value="TreeGrafter"/>
</dbReference>
<keyword evidence="1" id="KW-1133">Transmembrane helix</keyword>
<organism evidence="3 4">
    <name type="scientific">Clytia hemisphaerica</name>
    <dbReference type="NCBI Taxonomy" id="252671"/>
    <lineage>
        <taxon>Eukaryota</taxon>
        <taxon>Metazoa</taxon>
        <taxon>Cnidaria</taxon>
        <taxon>Hydrozoa</taxon>
        <taxon>Hydroidolina</taxon>
        <taxon>Leptothecata</taxon>
        <taxon>Obeliida</taxon>
        <taxon>Clytiidae</taxon>
        <taxon>Clytia</taxon>
    </lineage>
</organism>
<feature type="transmembrane region" description="Helical" evidence="1">
    <location>
        <begin position="9"/>
        <end position="27"/>
    </location>
</feature>
<dbReference type="AlphaFoldDB" id="A0A7M5TUY3"/>
<proteinExistence type="predicted"/>
<sequence length="359" mass="42359">MCWNYVRRYWISFIIAFILVYTSYIVLHQKALENTEYKQRLDKIKPTVPTDLYDQLKVLKWRLVQEKFRSTLLQQHLLKFHKRMQKKEFSNHIKRFGDTALTLPSLHRFLPQINEDHFKLSKLYTNNTDPHTIIYGVGIHSFDDLEDLIGLLDSLFQNLDEKAKQDCLFVVYVNLERNSEDATSRLLQKYDSYVKSKLLDIIIPPKNYYPKFDDIVGTFGAESKVNIENMKSSLDSVFLMMYAALKGAFYVRLSAKQRAEPGYSTKVRDFAIKRASMNEPWYELSFTKHECFGKLYQMSDLSRLVPFILEYSNVKPCDWIIFGFVGTLVCNPEKGDCLKRIKDHRRQYRPVLFKMPGET</sequence>
<dbReference type="GO" id="GO:0005783">
    <property type="term" value="C:endoplasmic reticulum"/>
    <property type="evidence" value="ECO:0007669"/>
    <property type="project" value="TreeGrafter"/>
</dbReference>
<name>A0A7M5TUY3_9CNID</name>
<dbReference type="PANTHER" id="PTHR12062:SF9">
    <property type="entry name" value="ALPHA-1,3-MANNOSYL-GLYCOPROTEIN 4-BETA-N-ACETYLGLUCOSAMINYLTRANSFERASE A, ISOFORM A"/>
    <property type="match status" value="1"/>
</dbReference>
<dbReference type="RefSeq" id="XP_066916342.1">
    <property type="nucleotide sequence ID" value="XM_067060241.1"/>
</dbReference>
<evidence type="ECO:0000313" key="4">
    <source>
        <dbReference type="Proteomes" id="UP000594262"/>
    </source>
</evidence>
<dbReference type="Proteomes" id="UP000594262">
    <property type="component" value="Unplaced"/>
</dbReference>
<dbReference type="EnsemblMetazoa" id="CLYHEMT002293.2">
    <property type="protein sequence ID" value="CLYHEMP002293.2"/>
    <property type="gene ID" value="CLYHEMG002293"/>
</dbReference>
<protein>
    <recommendedName>
        <fullName evidence="2">MGAT4 conserved region domain-containing protein</fullName>
    </recommendedName>
</protein>
<feature type="domain" description="MGAT4 conserved region" evidence="2">
    <location>
        <begin position="142"/>
        <end position="355"/>
    </location>
</feature>
<dbReference type="PANTHER" id="PTHR12062">
    <property type="entry name" value="N-ACETYLGLUCOSAMINYLTRANSFERASE VI"/>
    <property type="match status" value="1"/>
</dbReference>
<evidence type="ECO:0000313" key="3">
    <source>
        <dbReference type="EnsemblMetazoa" id="CLYHEMP002293.2"/>
    </source>
</evidence>
<dbReference type="GeneID" id="136803504"/>
<dbReference type="InterPro" id="IPR006759">
    <property type="entry name" value="Glyco_transf_54"/>
</dbReference>
<reference evidence="3" key="1">
    <citation type="submission" date="2021-01" db="UniProtKB">
        <authorList>
            <consortium name="EnsemblMetazoa"/>
        </authorList>
    </citation>
    <scope>IDENTIFICATION</scope>
</reference>
<dbReference type="InterPro" id="IPR057279">
    <property type="entry name" value="MGAT4"/>
</dbReference>
<keyword evidence="1" id="KW-0812">Transmembrane</keyword>
<accession>A0A7M5TUY3</accession>
<evidence type="ECO:0000259" key="2">
    <source>
        <dbReference type="Pfam" id="PF04666"/>
    </source>
</evidence>